<dbReference type="GO" id="GO:0006310">
    <property type="term" value="P:DNA recombination"/>
    <property type="evidence" value="ECO:0007669"/>
    <property type="project" value="UniProtKB-KW"/>
</dbReference>
<dbReference type="InterPro" id="IPR002104">
    <property type="entry name" value="Integrase_catalytic"/>
</dbReference>
<keyword evidence="2" id="KW-0233">DNA recombination</keyword>
<dbReference type="InterPro" id="IPR010998">
    <property type="entry name" value="Integrase_recombinase_N"/>
</dbReference>
<dbReference type="InterPro" id="IPR052925">
    <property type="entry name" value="Phage_Integrase-like_Recomb"/>
</dbReference>
<evidence type="ECO:0000313" key="5">
    <source>
        <dbReference type="Proteomes" id="UP000190750"/>
    </source>
</evidence>
<dbReference type="CDD" id="cd00799">
    <property type="entry name" value="INT_Cre_C"/>
    <property type="match status" value="1"/>
</dbReference>
<dbReference type="InterPro" id="IPR011010">
    <property type="entry name" value="DNA_brk_join_enz"/>
</dbReference>
<feature type="domain" description="Tyr recombinase" evidence="3">
    <location>
        <begin position="60"/>
        <end position="256"/>
    </location>
</feature>
<evidence type="ECO:0000313" key="4">
    <source>
        <dbReference type="EMBL" id="OOV08990.1"/>
    </source>
</evidence>
<dbReference type="AlphaFoldDB" id="A0A1T1AY06"/>
<comment type="caution">
    <text evidence="4">The sequence shown here is derived from an EMBL/GenBank/DDBJ whole genome shotgun (WGS) entry which is preliminary data.</text>
</comment>
<dbReference type="Pfam" id="PF00589">
    <property type="entry name" value="Phage_integrase"/>
    <property type="match status" value="1"/>
</dbReference>
<gene>
    <name evidence="4" type="ORF">RF819_08130</name>
</gene>
<dbReference type="EMBL" id="MTJN01000002">
    <property type="protein sequence ID" value="OOV08990.1"/>
    <property type="molecule type" value="Genomic_DNA"/>
</dbReference>
<dbReference type="SUPFAM" id="SSF47823">
    <property type="entry name" value="lambda integrase-like, N-terminal domain"/>
    <property type="match status" value="1"/>
</dbReference>
<dbReference type="GO" id="GO:0003677">
    <property type="term" value="F:DNA binding"/>
    <property type="evidence" value="ECO:0007669"/>
    <property type="project" value="UniProtKB-KW"/>
</dbReference>
<name>A0A1T1AY06_RHOFE</name>
<reference evidence="4 5" key="1">
    <citation type="submission" date="2017-01" db="EMBL/GenBank/DDBJ databases">
        <title>Genome sequencing of Rhodoferax fermentans JCM 7819.</title>
        <authorList>
            <person name="Kim Y.J."/>
            <person name="Farh M.E.-A."/>
            <person name="Yang D.-C."/>
        </authorList>
    </citation>
    <scope>NUCLEOTIDE SEQUENCE [LARGE SCALE GENOMIC DNA]</scope>
    <source>
        <strain evidence="4 5">JCM 7819</strain>
    </source>
</reference>
<sequence length="256" mass="27852">MVADWLAKVASKLAPATIQRRMIAVHAWHKQNGHASPILDGRVKQVFSGITRTVGGGVQRAVKPLMRDDLLAVLAAVERQRPLRAARDAALLLVMFSGALRRQSAADLRVDDITSHEHGIDILLRKSKTDQSGKGLVVSIPFAFGDKCPVKAIAKWRELAGIESGYLFRSVSHSEVVGTTRLDVGSICRIIKHAVALSGRDASQYSSHSARAGFVSSAAVAQMPLAEIAQVTKHRGIQSLQKYLRVVDQRRTKSLL</sequence>
<dbReference type="InterPro" id="IPR013762">
    <property type="entry name" value="Integrase-like_cat_sf"/>
</dbReference>
<dbReference type="PROSITE" id="PS51898">
    <property type="entry name" value="TYR_RECOMBINASE"/>
    <property type="match status" value="1"/>
</dbReference>
<dbReference type="PANTHER" id="PTHR34605">
    <property type="entry name" value="PHAGE_INTEGRASE DOMAIN-CONTAINING PROTEIN"/>
    <property type="match status" value="1"/>
</dbReference>
<dbReference type="Gene3D" id="1.10.443.10">
    <property type="entry name" value="Intergrase catalytic core"/>
    <property type="match status" value="1"/>
</dbReference>
<accession>A0A1T1AY06</accession>
<dbReference type="GO" id="GO:0015074">
    <property type="term" value="P:DNA integration"/>
    <property type="evidence" value="ECO:0007669"/>
    <property type="project" value="InterPro"/>
</dbReference>
<keyword evidence="5" id="KW-1185">Reference proteome</keyword>
<proteinExistence type="predicted"/>
<evidence type="ECO:0000256" key="1">
    <source>
        <dbReference type="ARBA" id="ARBA00023125"/>
    </source>
</evidence>
<evidence type="ECO:0000256" key="2">
    <source>
        <dbReference type="ARBA" id="ARBA00023172"/>
    </source>
</evidence>
<evidence type="ECO:0000259" key="3">
    <source>
        <dbReference type="PROSITE" id="PS51898"/>
    </source>
</evidence>
<dbReference type="STRING" id="28066.RF819_08130"/>
<dbReference type="SUPFAM" id="SSF56349">
    <property type="entry name" value="DNA breaking-rejoining enzymes"/>
    <property type="match status" value="1"/>
</dbReference>
<keyword evidence="1" id="KW-0238">DNA-binding</keyword>
<dbReference type="PANTHER" id="PTHR34605:SF3">
    <property type="entry name" value="P CELL-TYPE AGGLUTINATION PROTEIN MAP4-LIKE-RELATED"/>
    <property type="match status" value="1"/>
</dbReference>
<dbReference type="Proteomes" id="UP000190750">
    <property type="component" value="Unassembled WGS sequence"/>
</dbReference>
<dbReference type="Gene3D" id="1.10.150.130">
    <property type="match status" value="1"/>
</dbReference>
<protein>
    <recommendedName>
        <fullName evidence="3">Tyr recombinase domain-containing protein</fullName>
    </recommendedName>
</protein>
<organism evidence="4 5">
    <name type="scientific">Rhodoferax fermentans</name>
    <dbReference type="NCBI Taxonomy" id="28066"/>
    <lineage>
        <taxon>Bacteria</taxon>
        <taxon>Pseudomonadati</taxon>
        <taxon>Pseudomonadota</taxon>
        <taxon>Betaproteobacteria</taxon>
        <taxon>Burkholderiales</taxon>
        <taxon>Comamonadaceae</taxon>
        <taxon>Rhodoferax</taxon>
    </lineage>
</organism>